<dbReference type="EMBL" id="LGYO01000017">
    <property type="protein sequence ID" value="KNZ42211.1"/>
    <property type="molecule type" value="Genomic_DNA"/>
</dbReference>
<dbReference type="InterPro" id="IPR036412">
    <property type="entry name" value="HAD-like_sf"/>
</dbReference>
<evidence type="ECO:0000256" key="1">
    <source>
        <dbReference type="ARBA" id="ARBA00022723"/>
    </source>
</evidence>
<dbReference type="GO" id="GO:0006281">
    <property type="term" value="P:DNA repair"/>
    <property type="evidence" value="ECO:0007669"/>
    <property type="project" value="TreeGrafter"/>
</dbReference>
<dbReference type="SFLD" id="SFLDG01129">
    <property type="entry name" value="C1.5:_HAD__Beta-PGM__Phosphata"/>
    <property type="match status" value="1"/>
</dbReference>
<dbReference type="GO" id="GO:0046872">
    <property type="term" value="F:metal ion binding"/>
    <property type="evidence" value="ECO:0007669"/>
    <property type="project" value="UniProtKB-KW"/>
</dbReference>
<keyword evidence="2" id="KW-0378">Hydrolase</keyword>
<comment type="caution">
    <text evidence="5">The sequence shown here is derived from an EMBL/GenBank/DDBJ whole genome shotgun (WGS) entry which is preliminary data.</text>
</comment>
<gene>
    <name evidence="5" type="ORF">AKG39_07460</name>
</gene>
<protein>
    <submittedName>
        <fullName evidence="5">Phosphoglycolate phosphatase</fullName>
    </submittedName>
</protein>
<keyword evidence="6" id="KW-1185">Reference proteome</keyword>
<keyword evidence="4" id="KW-0119">Carbohydrate metabolism</keyword>
<keyword evidence="3" id="KW-0460">Magnesium</keyword>
<dbReference type="STRING" id="52689.AKG39_07460"/>
<dbReference type="InterPro" id="IPR050155">
    <property type="entry name" value="HAD-like_hydrolase_sf"/>
</dbReference>
<accession>A0A0L6U114</accession>
<evidence type="ECO:0000256" key="4">
    <source>
        <dbReference type="ARBA" id="ARBA00023277"/>
    </source>
</evidence>
<evidence type="ECO:0000256" key="3">
    <source>
        <dbReference type="ARBA" id="ARBA00022842"/>
    </source>
</evidence>
<dbReference type="SFLD" id="SFLDG01135">
    <property type="entry name" value="C1.5.6:_HAD__Beta-PGM__Phospha"/>
    <property type="match status" value="1"/>
</dbReference>
<dbReference type="PANTHER" id="PTHR43434:SF23">
    <property type="entry name" value="PHOSPHOGLYCOLATE PHOSPHATASE"/>
    <property type="match status" value="1"/>
</dbReference>
<proteinExistence type="predicted"/>
<dbReference type="SUPFAM" id="SSF56784">
    <property type="entry name" value="HAD-like"/>
    <property type="match status" value="1"/>
</dbReference>
<dbReference type="GO" id="GO:0005829">
    <property type="term" value="C:cytosol"/>
    <property type="evidence" value="ECO:0007669"/>
    <property type="project" value="TreeGrafter"/>
</dbReference>
<dbReference type="PATRIC" id="fig|52689.4.peg.607"/>
<dbReference type="NCBIfam" id="TIGR01549">
    <property type="entry name" value="HAD-SF-IA-v1"/>
    <property type="match status" value="1"/>
</dbReference>
<dbReference type="Gene3D" id="1.10.150.240">
    <property type="entry name" value="Putative phosphatase, domain 2"/>
    <property type="match status" value="1"/>
</dbReference>
<evidence type="ECO:0000313" key="6">
    <source>
        <dbReference type="Proteomes" id="UP000036873"/>
    </source>
</evidence>
<dbReference type="InterPro" id="IPR023198">
    <property type="entry name" value="PGP-like_dom2"/>
</dbReference>
<evidence type="ECO:0000256" key="2">
    <source>
        <dbReference type="ARBA" id="ARBA00022801"/>
    </source>
</evidence>
<reference evidence="6" key="1">
    <citation type="submission" date="2015-07" db="EMBL/GenBank/DDBJ databases">
        <title>Draft genome sequence of Acetobacterium bakii DSM 8293, a potential psychrophilic chemical producer through syngas fermentation.</title>
        <authorList>
            <person name="Song Y."/>
            <person name="Hwang S."/>
            <person name="Cho B.-K."/>
        </authorList>
    </citation>
    <scope>NUCLEOTIDE SEQUENCE [LARGE SCALE GENOMIC DNA]</scope>
    <source>
        <strain evidence="6">DSM 8239</strain>
    </source>
</reference>
<dbReference type="InterPro" id="IPR041492">
    <property type="entry name" value="HAD_2"/>
</dbReference>
<dbReference type="PANTHER" id="PTHR43434">
    <property type="entry name" value="PHOSPHOGLYCOLATE PHOSPHATASE"/>
    <property type="match status" value="1"/>
</dbReference>
<dbReference type="AlphaFoldDB" id="A0A0L6U114"/>
<dbReference type="InterPro" id="IPR023214">
    <property type="entry name" value="HAD_sf"/>
</dbReference>
<sequence length="241" mass="27827">MHKYKGIIFDLDGTLVNSLEDLIDSCNSIMKYYKFPTYSYDNGQKLIGRGLRNLIKDAIPEKYQDDEVFIDKLTEMLMAEYTTRYTKKTKPYPGILNLLNYLTANKIPMGVCTNKPDPMAKSLVNILFKDYKFVDVVGYTTDKLRKPNPESTLALAKQMGVKHEECLYVGDSTVDYETAINAEMLPVLCTWGFESRDVITRLERSIWVHNPMRIIDALLYGREMYSVFNEIPDPDPQKMKI</sequence>
<dbReference type="Pfam" id="PF13419">
    <property type="entry name" value="HAD_2"/>
    <property type="match status" value="1"/>
</dbReference>
<dbReference type="GO" id="GO:0008967">
    <property type="term" value="F:phosphoglycolate phosphatase activity"/>
    <property type="evidence" value="ECO:0007669"/>
    <property type="project" value="TreeGrafter"/>
</dbReference>
<dbReference type="Gene3D" id="3.40.50.1000">
    <property type="entry name" value="HAD superfamily/HAD-like"/>
    <property type="match status" value="1"/>
</dbReference>
<dbReference type="SFLD" id="SFLDS00003">
    <property type="entry name" value="Haloacid_Dehalogenase"/>
    <property type="match status" value="1"/>
</dbReference>
<dbReference type="RefSeq" id="WP_050739757.1">
    <property type="nucleotide sequence ID" value="NZ_LGYO01000017.1"/>
</dbReference>
<keyword evidence="1" id="KW-0479">Metal-binding</keyword>
<dbReference type="Proteomes" id="UP000036873">
    <property type="component" value="Unassembled WGS sequence"/>
</dbReference>
<organism evidence="5 6">
    <name type="scientific">Acetobacterium bakii</name>
    <dbReference type="NCBI Taxonomy" id="52689"/>
    <lineage>
        <taxon>Bacteria</taxon>
        <taxon>Bacillati</taxon>
        <taxon>Bacillota</taxon>
        <taxon>Clostridia</taxon>
        <taxon>Eubacteriales</taxon>
        <taxon>Eubacteriaceae</taxon>
        <taxon>Acetobacterium</taxon>
    </lineage>
</organism>
<dbReference type="OrthoDB" id="9807630at2"/>
<evidence type="ECO:0000313" key="5">
    <source>
        <dbReference type="EMBL" id="KNZ42211.1"/>
    </source>
</evidence>
<name>A0A0L6U114_9FIRM</name>
<dbReference type="InterPro" id="IPR006439">
    <property type="entry name" value="HAD-SF_hydro_IA"/>
</dbReference>